<dbReference type="InterPro" id="IPR003718">
    <property type="entry name" value="OsmC/Ohr_fam"/>
</dbReference>
<comment type="caution">
    <text evidence="1">The sequence shown here is derived from an EMBL/GenBank/DDBJ whole genome shotgun (WGS) entry which is preliminary data.</text>
</comment>
<proteinExistence type="predicted"/>
<organism evidence="1 2">
    <name type="scientific">Rarobacter incanus</name>
    <dbReference type="NCBI Taxonomy" id="153494"/>
    <lineage>
        <taxon>Bacteria</taxon>
        <taxon>Bacillati</taxon>
        <taxon>Actinomycetota</taxon>
        <taxon>Actinomycetes</taxon>
        <taxon>Micrococcales</taxon>
        <taxon>Rarobacteraceae</taxon>
        <taxon>Rarobacter</taxon>
    </lineage>
</organism>
<keyword evidence="2" id="KW-1185">Reference proteome</keyword>
<protein>
    <submittedName>
        <fullName evidence="1">Putative OsmC-like protein</fullName>
    </submittedName>
</protein>
<dbReference type="Pfam" id="PF02566">
    <property type="entry name" value="OsmC"/>
    <property type="match status" value="1"/>
</dbReference>
<dbReference type="SUPFAM" id="SSF82784">
    <property type="entry name" value="OsmC-like"/>
    <property type="match status" value="1"/>
</dbReference>
<dbReference type="InterPro" id="IPR015946">
    <property type="entry name" value="KH_dom-like_a/b"/>
</dbReference>
<reference evidence="1 2" key="1">
    <citation type="submission" date="2019-06" db="EMBL/GenBank/DDBJ databases">
        <title>Sequencing the genomes of 1000 actinobacteria strains.</title>
        <authorList>
            <person name="Klenk H.-P."/>
        </authorList>
    </citation>
    <scope>NUCLEOTIDE SEQUENCE [LARGE SCALE GENOMIC DNA]</scope>
    <source>
        <strain evidence="1 2">DSM 10596</strain>
    </source>
</reference>
<dbReference type="Proteomes" id="UP000316181">
    <property type="component" value="Unassembled WGS sequence"/>
</dbReference>
<dbReference type="EMBL" id="VFNV01000001">
    <property type="protein sequence ID" value="TQK76315.1"/>
    <property type="molecule type" value="Genomic_DNA"/>
</dbReference>
<gene>
    <name evidence="1" type="ORF">FB389_0982</name>
</gene>
<sequence length="145" mass="15577">MTQTDPSAFPPVTVSRLAHRRFVGRSSRGGEVAIGDASFPDTFTPGELLKVALAACAGFTAESAVTRRLGDDAAMTIEVGGDKDPAQDRYPRFAERIELDLSSLDPVARERLITVVTRSIEQACTVARTVKAGATIDMRVVDPRD</sequence>
<dbReference type="InterPro" id="IPR036102">
    <property type="entry name" value="OsmC/Ohrsf"/>
</dbReference>
<dbReference type="RefSeq" id="WP_142111611.1">
    <property type="nucleotide sequence ID" value="NZ_BAAATB010000002.1"/>
</dbReference>
<evidence type="ECO:0000313" key="1">
    <source>
        <dbReference type="EMBL" id="TQK76315.1"/>
    </source>
</evidence>
<dbReference type="AlphaFoldDB" id="A0A542SP32"/>
<dbReference type="Gene3D" id="3.30.300.20">
    <property type="match status" value="1"/>
</dbReference>
<name>A0A542SP32_9MICO</name>
<evidence type="ECO:0000313" key="2">
    <source>
        <dbReference type="Proteomes" id="UP000316181"/>
    </source>
</evidence>
<accession>A0A542SP32</accession>
<dbReference type="OrthoDB" id="4864805at2"/>